<sequence length="146" mass="15717">MRPALFPEPKPLPPAPGLASCTSLALHQLPCSAPDRLHSAPAIIGNHAPAAARLHPCTPMPCTLLRLHLILHSCFCQKAGSFACCAPPAFCGPLHADANPARLCNPILYVLCHSRNPEQKTKKRRARLATPLEIESRISGFHVLDS</sequence>
<proteinExistence type="predicted"/>
<keyword evidence="2" id="KW-1185">Reference proteome</keyword>
<evidence type="ECO:0000313" key="1">
    <source>
        <dbReference type="EMBL" id="GKV53420.1"/>
    </source>
</evidence>
<comment type="caution">
    <text evidence="1">The sequence shown here is derived from an EMBL/GenBank/DDBJ whole genome shotgun (WGS) entry which is preliminary data.</text>
</comment>
<gene>
    <name evidence="1" type="ORF">SLEP1_g59947</name>
</gene>
<reference evidence="1 2" key="1">
    <citation type="journal article" date="2021" name="Commun. Biol.">
        <title>The genome of Shorea leprosula (Dipterocarpaceae) highlights the ecological relevance of drought in aseasonal tropical rainforests.</title>
        <authorList>
            <person name="Ng K.K.S."/>
            <person name="Kobayashi M.J."/>
            <person name="Fawcett J.A."/>
            <person name="Hatakeyama M."/>
            <person name="Paape T."/>
            <person name="Ng C.H."/>
            <person name="Ang C.C."/>
            <person name="Tnah L.H."/>
            <person name="Lee C.T."/>
            <person name="Nishiyama T."/>
            <person name="Sese J."/>
            <person name="O'Brien M.J."/>
            <person name="Copetti D."/>
            <person name="Mohd Noor M.I."/>
            <person name="Ong R.C."/>
            <person name="Putra M."/>
            <person name="Sireger I.Z."/>
            <person name="Indrioko S."/>
            <person name="Kosugi Y."/>
            <person name="Izuno A."/>
            <person name="Isagi Y."/>
            <person name="Lee S.L."/>
            <person name="Shimizu K.K."/>
        </authorList>
    </citation>
    <scope>NUCLEOTIDE SEQUENCE [LARGE SCALE GENOMIC DNA]</scope>
    <source>
        <strain evidence="1">214</strain>
    </source>
</reference>
<accession>A0AAV5MV71</accession>
<name>A0AAV5MV71_9ROSI</name>
<dbReference type="Proteomes" id="UP001054252">
    <property type="component" value="Unassembled WGS sequence"/>
</dbReference>
<dbReference type="EMBL" id="BPVZ01001354">
    <property type="protein sequence ID" value="GKV53420.1"/>
    <property type="molecule type" value="Genomic_DNA"/>
</dbReference>
<dbReference type="AlphaFoldDB" id="A0AAV5MV71"/>
<dbReference type="PROSITE" id="PS51257">
    <property type="entry name" value="PROKAR_LIPOPROTEIN"/>
    <property type="match status" value="1"/>
</dbReference>
<protein>
    <submittedName>
        <fullName evidence="1">Uncharacterized protein</fullName>
    </submittedName>
</protein>
<evidence type="ECO:0000313" key="2">
    <source>
        <dbReference type="Proteomes" id="UP001054252"/>
    </source>
</evidence>
<organism evidence="1 2">
    <name type="scientific">Rubroshorea leprosula</name>
    <dbReference type="NCBI Taxonomy" id="152421"/>
    <lineage>
        <taxon>Eukaryota</taxon>
        <taxon>Viridiplantae</taxon>
        <taxon>Streptophyta</taxon>
        <taxon>Embryophyta</taxon>
        <taxon>Tracheophyta</taxon>
        <taxon>Spermatophyta</taxon>
        <taxon>Magnoliopsida</taxon>
        <taxon>eudicotyledons</taxon>
        <taxon>Gunneridae</taxon>
        <taxon>Pentapetalae</taxon>
        <taxon>rosids</taxon>
        <taxon>malvids</taxon>
        <taxon>Malvales</taxon>
        <taxon>Dipterocarpaceae</taxon>
        <taxon>Rubroshorea</taxon>
    </lineage>
</organism>